<dbReference type="InterPro" id="IPR036390">
    <property type="entry name" value="WH_DNA-bd_sf"/>
</dbReference>
<comment type="caution">
    <text evidence="3">The sequence shown here is derived from an EMBL/GenBank/DDBJ whole genome shotgun (WGS) entry which is preliminary data.</text>
</comment>
<dbReference type="SUPFAM" id="SSF46785">
    <property type="entry name" value="Winged helix' DNA-binding domain"/>
    <property type="match status" value="1"/>
</dbReference>
<sequence length="145" mass="15929">MEPLADVGVGRVSKEWRAENVFDVLGSEVAREILVLASERPVSANELADHCGVSTPTVYRRLDALQEFDLIEEHTAIADDGHHHRRFETVVSAVHLHLDDGALSVDFDFTTDYADSLSRLWADLERESGRETGADDDPTGSPDAG</sequence>
<dbReference type="EMBL" id="JBHTAR010000011">
    <property type="protein sequence ID" value="MFC7200477.1"/>
    <property type="molecule type" value="Genomic_DNA"/>
</dbReference>
<dbReference type="InterPro" id="IPR057527">
    <property type="entry name" value="HVO_A0261-like_N"/>
</dbReference>
<dbReference type="Proteomes" id="UP001596447">
    <property type="component" value="Unassembled WGS sequence"/>
</dbReference>
<evidence type="ECO:0000313" key="3">
    <source>
        <dbReference type="EMBL" id="MFC7200477.1"/>
    </source>
</evidence>
<dbReference type="InterPro" id="IPR001845">
    <property type="entry name" value="HTH_ArsR_DNA-bd_dom"/>
</dbReference>
<proteinExistence type="predicted"/>
<accession>A0ABD5Z5B8</accession>
<dbReference type="Gene3D" id="1.10.10.10">
    <property type="entry name" value="Winged helix-like DNA-binding domain superfamily/Winged helix DNA-binding domain"/>
    <property type="match status" value="1"/>
</dbReference>
<protein>
    <submittedName>
        <fullName evidence="3">ArsR/SmtB family transcription factor</fullName>
    </submittedName>
</protein>
<dbReference type="CDD" id="cd00090">
    <property type="entry name" value="HTH_ARSR"/>
    <property type="match status" value="1"/>
</dbReference>
<evidence type="ECO:0000313" key="4">
    <source>
        <dbReference type="Proteomes" id="UP001596447"/>
    </source>
</evidence>
<evidence type="ECO:0000256" key="1">
    <source>
        <dbReference type="SAM" id="MobiDB-lite"/>
    </source>
</evidence>
<organism evidence="3 4">
    <name type="scientific">Halospeciosus flavus</name>
    <dbReference type="NCBI Taxonomy" id="3032283"/>
    <lineage>
        <taxon>Archaea</taxon>
        <taxon>Methanobacteriati</taxon>
        <taxon>Methanobacteriota</taxon>
        <taxon>Stenosarchaea group</taxon>
        <taxon>Halobacteria</taxon>
        <taxon>Halobacteriales</taxon>
        <taxon>Halobacteriaceae</taxon>
        <taxon>Halospeciosus</taxon>
    </lineage>
</organism>
<dbReference type="Pfam" id="PF25213">
    <property type="entry name" value="HVO_A0261_N"/>
    <property type="match status" value="1"/>
</dbReference>
<feature type="region of interest" description="Disordered" evidence="1">
    <location>
        <begin position="126"/>
        <end position="145"/>
    </location>
</feature>
<dbReference type="RefSeq" id="WP_279527257.1">
    <property type="nucleotide sequence ID" value="NZ_CP122312.1"/>
</dbReference>
<dbReference type="InterPro" id="IPR036388">
    <property type="entry name" value="WH-like_DNA-bd_sf"/>
</dbReference>
<feature type="domain" description="HTH arsR-type" evidence="2">
    <location>
        <begin position="20"/>
        <end position="95"/>
    </location>
</feature>
<gene>
    <name evidence="3" type="ORF">ACFQJ9_13820</name>
</gene>
<dbReference type="SMART" id="SM00418">
    <property type="entry name" value="HTH_ARSR"/>
    <property type="match status" value="1"/>
</dbReference>
<dbReference type="InterPro" id="IPR011991">
    <property type="entry name" value="ArsR-like_HTH"/>
</dbReference>
<evidence type="ECO:0000259" key="2">
    <source>
        <dbReference type="SMART" id="SM00418"/>
    </source>
</evidence>
<keyword evidence="4" id="KW-1185">Reference proteome</keyword>
<dbReference type="AlphaFoldDB" id="A0ABD5Z5B8"/>
<name>A0ABD5Z5B8_9EURY</name>
<reference evidence="3 4" key="1">
    <citation type="journal article" date="2019" name="Int. J. Syst. Evol. Microbiol.">
        <title>The Global Catalogue of Microorganisms (GCM) 10K type strain sequencing project: providing services to taxonomists for standard genome sequencing and annotation.</title>
        <authorList>
            <consortium name="The Broad Institute Genomics Platform"/>
            <consortium name="The Broad Institute Genome Sequencing Center for Infectious Disease"/>
            <person name="Wu L."/>
            <person name="Ma J."/>
        </authorList>
    </citation>
    <scope>NUCLEOTIDE SEQUENCE [LARGE SCALE GENOMIC DNA]</scope>
    <source>
        <strain evidence="3 4">XZGYJ-43</strain>
    </source>
</reference>